<keyword evidence="1" id="KW-1185">Reference proteome</keyword>
<gene>
    <name evidence="2" type="primary">LOC123522150</name>
</gene>
<evidence type="ECO:0000313" key="2">
    <source>
        <dbReference type="RefSeq" id="XP_045150065.1"/>
    </source>
</evidence>
<accession>A0AC55DE98</accession>
<protein>
    <submittedName>
        <fullName evidence="2">Non-histone chromosomal protein HMG-17-like</fullName>
    </submittedName>
</protein>
<name>A0AC55DE98_ECHTE</name>
<reference evidence="2" key="1">
    <citation type="submission" date="2025-08" db="UniProtKB">
        <authorList>
            <consortium name="RefSeq"/>
        </authorList>
    </citation>
    <scope>IDENTIFICATION</scope>
</reference>
<proteinExistence type="predicted"/>
<dbReference type="Proteomes" id="UP000694863">
    <property type="component" value="Unplaced"/>
</dbReference>
<evidence type="ECO:0000313" key="1">
    <source>
        <dbReference type="Proteomes" id="UP000694863"/>
    </source>
</evidence>
<sequence length="86" mass="8967">MHKREAQGAAKGDKAKVKGEPQRRSARLSAKHTPPKREPTLKKAPAEKVPKGSQGTADAGEAGTALQKAETPTDQAQRAEGAGDAK</sequence>
<dbReference type="RefSeq" id="XP_045150065.1">
    <property type="nucleotide sequence ID" value="XM_045294130.1"/>
</dbReference>
<organism evidence="1 2">
    <name type="scientific">Echinops telfairi</name>
    <name type="common">Lesser hedgehog tenrec</name>
    <dbReference type="NCBI Taxonomy" id="9371"/>
    <lineage>
        <taxon>Eukaryota</taxon>
        <taxon>Metazoa</taxon>
        <taxon>Chordata</taxon>
        <taxon>Craniata</taxon>
        <taxon>Vertebrata</taxon>
        <taxon>Euteleostomi</taxon>
        <taxon>Mammalia</taxon>
        <taxon>Eutheria</taxon>
        <taxon>Afrotheria</taxon>
        <taxon>Tenrecidae</taxon>
        <taxon>Tenrecinae</taxon>
        <taxon>Echinops</taxon>
    </lineage>
</organism>